<evidence type="ECO:0000256" key="5">
    <source>
        <dbReference type="ARBA" id="ARBA00022516"/>
    </source>
</evidence>
<keyword evidence="16" id="KW-1185">Reference proteome</keyword>
<keyword evidence="12 14" id="KW-0472">Membrane</keyword>
<protein>
    <recommendedName>
        <fullName evidence="14">Acyltransferase</fullName>
        <ecNumber evidence="14">2.3.1.-</ecNumber>
    </recommendedName>
</protein>
<dbReference type="Proteomes" id="UP000078348">
    <property type="component" value="Unassembled WGS sequence"/>
</dbReference>
<keyword evidence="13 15" id="KW-0012">Acyltransferase</keyword>
<dbReference type="AlphaFoldDB" id="A0A196SER8"/>
<evidence type="ECO:0000313" key="16">
    <source>
        <dbReference type="Proteomes" id="UP000078348"/>
    </source>
</evidence>
<comment type="caution">
    <text evidence="15">The sequence shown here is derived from an EMBL/GenBank/DDBJ whole genome shotgun (WGS) entry which is preliminary data.</text>
</comment>
<dbReference type="GO" id="GO:0004144">
    <property type="term" value="F:diacylglycerol O-acyltransferase activity"/>
    <property type="evidence" value="ECO:0007669"/>
    <property type="project" value="TreeGrafter"/>
</dbReference>
<evidence type="ECO:0000256" key="4">
    <source>
        <dbReference type="ARBA" id="ARBA00005420"/>
    </source>
</evidence>
<comment type="pathway">
    <text evidence="2">Glycerolipid metabolism; triacylglycerol biosynthesis.</text>
</comment>
<evidence type="ECO:0000313" key="15">
    <source>
        <dbReference type="EMBL" id="OAO14816.1"/>
    </source>
</evidence>
<evidence type="ECO:0000256" key="12">
    <source>
        <dbReference type="ARBA" id="ARBA00023136"/>
    </source>
</evidence>
<evidence type="ECO:0000256" key="13">
    <source>
        <dbReference type="ARBA" id="ARBA00023315"/>
    </source>
</evidence>
<keyword evidence="8" id="KW-0319">Glycerol metabolism</keyword>
<dbReference type="SUPFAM" id="SSF69593">
    <property type="entry name" value="Glycerol-3-phosphate (1)-acyltransferase"/>
    <property type="match status" value="1"/>
</dbReference>
<dbReference type="STRING" id="478820.A0A196SER8"/>
<dbReference type="PANTHER" id="PTHR12317:SF0">
    <property type="entry name" value="ACYLTRANSFERASE"/>
    <property type="match status" value="1"/>
</dbReference>
<feature type="transmembrane region" description="Helical" evidence="14">
    <location>
        <begin position="46"/>
        <end position="68"/>
    </location>
</feature>
<comment type="pathway">
    <text evidence="3">Lipid metabolism.</text>
</comment>
<keyword evidence="7 14" id="KW-0812">Transmembrane</keyword>
<reference evidence="15 16" key="1">
    <citation type="submission" date="2016-05" db="EMBL/GenBank/DDBJ databases">
        <title>Nuclear genome of Blastocystis sp. subtype 1 NandII.</title>
        <authorList>
            <person name="Gentekaki E."/>
            <person name="Curtis B."/>
            <person name="Stairs C."/>
            <person name="Eme L."/>
            <person name="Herman E."/>
            <person name="Klimes V."/>
            <person name="Arias M.C."/>
            <person name="Elias M."/>
            <person name="Hilliou F."/>
            <person name="Klute M."/>
            <person name="Malik S.-B."/>
            <person name="Pightling A."/>
            <person name="Rachubinski R."/>
            <person name="Salas D."/>
            <person name="Schlacht A."/>
            <person name="Suga H."/>
            <person name="Archibald J."/>
            <person name="Ball S.G."/>
            <person name="Clark G."/>
            <person name="Dacks J."/>
            <person name="Van Der Giezen M."/>
            <person name="Tsaousis A."/>
            <person name="Roger A."/>
        </authorList>
    </citation>
    <scope>NUCLEOTIDE SEQUENCE [LARGE SCALE GENOMIC DNA]</scope>
    <source>
        <strain evidence="16">ATCC 50177 / NandII</strain>
    </source>
</reference>
<keyword evidence="9 14" id="KW-0256">Endoplasmic reticulum</keyword>
<comment type="similarity">
    <text evidence="4 14">Belongs to the diacylglycerol acyltransferase family.</text>
</comment>
<evidence type="ECO:0000256" key="3">
    <source>
        <dbReference type="ARBA" id="ARBA00005189"/>
    </source>
</evidence>
<evidence type="ECO:0000256" key="9">
    <source>
        <dbReference type="ARBA" id="ARBA00022824"/>
    </source>
</evidence>
<dbReference type="EC" id="2.3.1.-" evidence="14"/>
<dbReference type="InterPro" id="IPR007130">
    <property type="entry name" value="DAGAT"/>
</dbReference>
<organism evidence="15 16">
    <name type="scientific">Blastocystis sp. subtype 1 (strain ATCC 50177 / NandII)</name>
    <dbReference type="NCBI Taxonomy" id="478820"/>
    <lineage>
        <taxon>Eukaryota</taxon>
        <taxon>Sar</taxon>
        <taxon>Stramenopiles</taxon>
        <taxon>Bigyra</taxon>
        <taxon>Opalozoa</taxon>
        <taxon>Opalinata</taxon>
        <taxon>Blastocystidae</taxon>
        <taxon>Blastocystis</taxon>
    </lineage>
</organism>
<evidence type="ECO:0000256" key="11">
    <source>
        <dbReference type="ARBA" id="ARBA00023098"/>
    </source>
</evidence>
<keyword evidence="10 14" id="KW-1133">Transmembrane helix</keyword>
<dbReference type="OrthoDB" id="264532at2759"/>
<name>A0A196SER8_BLAHN</name>
<dbReference type="GO" id="GO:0005789">
    <property type="term" value="C:endoplasmic reticulum membrane"/>
    <property type="evidence" value="ECO:0007669"/>
    <property type="project" value="UniProtKB-SubCell"/>
</dbReference>
<comment type="subcellular location">
    <subcellularLocation>
        <location evidence="1 14">Endoplasmic reticulum membrane</location>
        <topology evidence="1 14">Multi-pass membrane protein</topology>
    </subcellularLocation>
</comment>
<dbReference type="CDD" id="cd07987">
    <property type="entry name" value="LPLAT_MGAT-like"/>
    <property type="match status" value="1"/>
</dbReference>
<gene>
    <name evidence="15" type="ORF">AV274_3520</name>
</gene>
<evidence type="ECO:0000256" key="10">
    <source>
        <dbReference type="ARBA" id="ARBA00022989"/>
    </source>
</evidence>
<proteinExistence type="inferred from homology"/>
<dbReference type="PANTHER" id="PTHR12317">
    <property type="entry name" value="DIACYLGLYCEROL O-ACYLTRANSFERASE"/>
    <property type="match status" value="1"/>
</dbReference>
<keyword evidence="5" id="KW-0444">Lipid biosynthesis</keyword>
<evidence type="ECO:0000256" key="2">
    <source>
        <dbReference type="ARBA" id="ARBA00004771"/>
    </source>
</evidence>
<feature type="transmembrane region" description="Helical" evidence="14">
    <location>
        <begin position="6"/>
        <end position="26"/>
    </location>
</feature>
<evidence type="ECO:0000256" key="8">
    <source>
        <dbReference type="ARBA" id="ARBA00022798"/>
    </source>
</evidence>
<evidence type="ECO:0000256" key="1">
    <source>
        <dbReference type="ARBA" id="ARBA00004477"/>
    </source>
</evidence>
<dbReference type="GO" id="GO:0006071">
    <property type="term" value="P:glycerol metabolic process"/>
    <property type="evidence" value="ECO:0007669"/>
    <property type="project" value="UniProtKB-KW"/>
</dbReference>
<evidence type="ECO:0000256" key="6">
    <source>
        <dbReference type="ARBA" id="ARBA00022679"/>
    </source>
</evidence>
<dbReference type="Pfam" id="PF03982">
    <property type="entry name" value="DAGAT"/>
    <property type="match status" value="1"/>
</dbReference>
<keyword evidence="11" id="KW-0443">Lipid metabolism</keyword>
<sequence length="328" mass="37203">MVSLFLLVESIAFLLVCVLLFEGSLFRRDLSIRSNFIRYEFLKVGICIVCFLPVCHSCAYLIPFVLYYCYTFLQNPELDHGRPSRWFYNLPLWKRIARAKNTTIIRTTPLPETQYFFAAHPHGVLPLGICLNIGTNASDIHSLFPGIQFRGVAVSCCYIIPFYRNFCLALGGTDCRASTIRSVIRHGCSPVVVPGGADESLLTRNHQNHILVKHKGFVRLAIQEGIPIVPMYSFGENNLWHIHDEDQPLLWLNRFTKSVFGIRIPPLRSIIPHNTQITTVFGSPIPVTKCASPSEEEVNRVHGEVVEQIKSLFSKYKPEGEEELVLSL</sequence>
<dbReference type="GO" id="GO:0019432">
    <property type="term" value="P:triglyceride biosynthetic process"/>
    <property type="evidence" value="ECO:0007669"/>
    <property type="project" value="TreeGrafter"/>
</dbReference>
<evidence type="ECO:0000256" key="14">
    <source>
        <dbReference type="RuleBase" id="RU367023"/>
    </source>
</evidence>
<keyword evidence="6 14" id="KW-0808">Transferase</keyword>
<accession>A0A196SER8</accession>
<evidence type="ECO:0000256" key="7">
    <source>
        <dbReference type="ARBA" id="ARBA00022692"/>
    </source>
</evidence>
<dbReference type="EMBL" id="LXWW01000210">
    <property type="protein sequence ID" value="OAO14816.1"/>
    <property type="molecule type" value="Genomic_DNA"/>
</dbReference>